<evidence type="ECO:0000256" key="5">
    <source>
        <dbReference type="ARBA" id="ARBA00023295"/>
    </source>
</evidence>
<evidence type="ECO:0000259" key="7">
    <source>
        <dbReference type="Pfam" id="PF10566"/>
    </source>
</evidence>
<evidence type="ECO:0000313" key="11">
    <source>
        <dbReference type="Proteomes" id="UP000036958"/>
    </source>
</evidence>
<dbReference type="GO" id="GO:0030246">
    <property type="term" value="F:carbohydrate binding"/>
    <property type="evidence" value="ECO:0007669"/>
    <property type="project" value="InterPro"/>
</dbReference>
<dbReference type="GO" id="GO:0016798">
    <property type="term" value="F:hydrolase activity, acting on glycosyl bonds"/>
    <property type="evidence" value="ECO:0007669"/>
    <property type="project" value="UniProtKB-KW"/>
</dbReference>
<evidence type="ECO:0000256" key="1">
    <source>
        <dbReference type="ARBA" id="ARBA00001913"/>
    </source>
</evidence>
<dbReference type="AlphaFoldDB" id="A0A0L8V9R9"/>
<dbReference type="Gene3D" id="3.20.20.70">
    <property type="entry name" value="Aldolase class I"/>
    <property type="match status" value="1"/>
</dbReference>
<evidence type="ECO:0000256" key="4">
    <source>
        <dbReference type="ARBA" id="ARBA00022837"/>
    </source>
</evidence>
<comment type="caution">
    <text evidence="10">The sequence shown here is derived from an EMBL/GenBank/DDBJ whole genome shotgun (WGS) entry which is preliminary data.</text>
</comment>
<dbReference type="Pfam" id="PF14509">
    <property type="entry name" value="GH97_C"/>
    <property type="match status" value="1"/>
</dbReference>
<feature type="domain" description="Glycosyl-hydrolase 97 N-terminal" evidence="8">
    <location>
        <begin position="24"/>
        <end position="279"/>
    </location>
</feature>
<evidence type="ECO:0000256" key="3">
    <source>
        <dbReference type="ARBA" id="ARBA00022801"/>
    </source>
</evidence>
<dbReference type="InterPro" id="IPR017853">
    <property type="entry name" value="GH"/>
</dbReference>
<dbReference type="RefSeq" id="WP_053183366.1">
    <property type="nucleotide sequence ID" value="NZ_LGIA01000150.1"/>
</dbReference>
<accession>A0A0L8V9R9</accession>
<keyword evidence="4" id="KW-0106">Calcium</keyword>
<keyword evidence="5" id="KW-0326">Glycosidase</keyword>
<reference evidence="11" key="1">
    <citation type="submission" date="2015-07" db="EMBL/GenBank/DDBJ databases">
        <title>Genome sequencing of Sunxiuqinia dokdonensis strain SK.</title>
        <authorList>
            <person name="Ahn S."/>
            <person name="Kim B.-C."/>
        </authorList>
    </citation>
    <scope>NUCLEOTIDE SEQUENCE [LARGE SCALE GENOMIC DNA]</scope>
    <source>
        <strain evidence="11">SK</strain>
    </source>
</reference>
<dbReference type="InterPro" id="IPR052720">
    <property type="entry name" value="Glycosyl_hydrolase_97"/>
</dbReference>
<keyword evidence="11" id="KW-1185">Reference proteome</keyword>
<dbReference type="InterPro" id="IPR029483">
    <property type="entry name" value="GH97_C"/>
</dbReference>
<feature type="domain" description="Glycosyl-hydrolase 97 C-terminal oligomerisation" evidence="9">
    <location>
        <begin position="541"/>
        <end position="635"/>
    </location>
</feature>
<dbReference type="SUPFAM" id="SSF51445">
    <property type="entry name" value="(Trans)glycosidases"/>
    <property type="match status" value="1"/>
</dbReference>
<gene>
    <name evidence="10" type="ORF">NC99_22690</name>
</gene>
<dbReference type="Gene3D" id="2.60.40.1180">
    <property type="entry name" value="Golgi alpha-mannosidase II"/>
    <property type="match status" value="1"/>
</dbReference>
<organism evidence="10 11">
    <name type="scientific">Sunxiuqinia dokdonensis</name>
    <dbReference type="NCBI Taxonomy" id="1409788"/>
    <lineage>
        <taxon>Bacteria</taxon>
        <taxon>Pseudomonadati</taxon>
        <taxon>Bacteroidota</taxon>
        <taxon>Bacteroidia</taxon>
        <taxon>Marinilabiliales</taxon>
        <taxon>Prolixibacteraceae</taxon>
        <taxon>Sunxiuqinia</taxon>
    </lineage>
</organism>
<feature type="domain" description="Glycosyl-hydrolase 97 catalytic" evidence="7">
    <location>
        <begin position="300"/>
        <end position="449"/>
    </location>
</feature>
<keyword evidence="6" id="KW-0732">Signal</keyword>
<dbReference type="InterPro" id="IPR013785">
    <property type="entry name" value="Aldolase_TIM"/>
</dbReference>
<comment type="cofactor">
    <cofactor evidence="1">
        <name>Ca(2+)</name>
        <dbReference type="ChEBI" id="CHEBI:29108"/>
    </cofactor>
</comment>
<dbReference type="PANTHER" id="PTHR35803:SF2">
    <property type="entry name" value="RETAINING ALPHA-GALACTOSIDASE"/>
    <property type="match status" value="1"/>
</dbReference>
<dbReference type="Gene3D" id="2.70.98.10">
    <property type="match status" value="1"/>
</dbReference>
<dbReference type="Proteomes" id="UP000036958">
    <property type="component" value="Unassembled WGS sequence"/>
</dbReference>
<dbReference type="InterPro" id="IPR029486">
    <property type="entry name" value="GH97_N"/>
</dbReference>
<evidence type="ECO:0000259" key="8">
    <source>
        <dbReference type="Pfam" id="PF14508"/>
    </source>
</evidence>
<dbReference type="STRING" id="1409788.NC99_22690"/>
<evidence type="ECO:0000256" key="6">
    <source>
        <dbReference type="SAM" id="SignalP"/>
    </source>
</evidence>
<dbReference type="OrthoDB" id="1109141at2"/>
<dbReference type="PATRIC" id="fig|1409788.3.peg.2342"/>
<evidence type="ECO:0000259" key="9">
    <source>
        <dbReference type="Pfam" id="PF14509"/>
    </source>
</evidence>
<evidence type="ECO:0000256" key="2">
    <source>
        <dbReference type="ARBA" id="ARBA00011245"/>
    </source>
</evidence>
<feature type="chain" id="PRO_5005591270" evidence="6">
    <location>
        <begin position="20"/>
        <end position="638"/>
    </location>
</feature>
<dbReference type="PANTHER" id="PTHR35803">
    <property type="entry name" value="GLUCAN 1,4-ALPHA-GLUCOSIDASE SUSB-RELATED"/>
    <property type="match status" value="1"/>
</dbReference>
<dbReference type="InterPro" id="IPR013780">
    <property type="entry name" value="Glyco_hydro_b"/>
</dbReference>
<dbReference type="Pfam" id="PF14508">
    <property type="entry name" value="GH97_N"/>
    <property type="match status" value="1"/>
</dbReference>
<dbReference type="EMBL" id="LGIA01000150">
    <property type="protein sequence ID" value="KOH44957.1"/>
    <property type="molecule type" value="Genomic_DNA"/>
</dbReference>
<protein>
    <submittedName>
        <fullName evidence="10">Alpha-glucosidase</fullName>
    </submittedName>
</protein>
<keyword evidence="3" id="KW-0378">Hydrolase</keyword>
<comment type="subunit">
    <text evidence="2">Monomer.</text>
</comment>
<evidence type="ECO:0000313" key="10">
    <source>
        <dbReference type="EMBL" id="KOH44957.1"/>
    </source>
</evidence>
<proteinExistence type="predicted"/>
<dbReference type="InterPro" id="IPR014718">
    <property type="entry name" value="GH-type_carb-bd"/>
</dbReference>
<dbReference type="InterPro" id="IPR019563">
    <property type="entry name" value="GH97_catalytic"/>
</dbReference>
<name>A0A0L8V9R9_9BACT</name>
<feature type="signal peptide" evidence="6">
    <location>
        <begin position="1"/>
        <end position="19"/>
    </location>
</feature>
<sequence length="638" mass="72849">MKAKLFTALFLLITISAVSQKLTVTSPNKKISVNLFHGQQVDTGEWYLKVNYHDDHQVSEMIPRVDLGLVREDQDFSKDLQFLKAGKPTLIQENYRAVHGKRSQCSNEANEVVVAFENSGKAKMNLIVRAYNDGVAFRYEFPEKEGVFTIRDELTAYVVPDTTERWLQKFDLSNEGLYSHMKDDQVQQNWSYPALFRLGESRYWYLVHEADVDRAYCATKLSNLGDQSSYKVTLPYPHEGEAEALPTISLPWKSPWRVIILGGLSDIVESTLIDDISTPAVLPDTDWIKPGKVSWNYWSDNHGTRDFQTVCEFTDLAATMGWRYTLFDWEWDVMANGGNVEDAAKYALSKGVKPLIWYNSGMFKWITATPVDRMKTHENRMKEFAWLKEQGFAGVKIDFFLSEKQYMVDYYLDILEDAAQFELLVYFHGCLVPRGWARTYPHLMTYEGVRGAEWYNNNPELTNTAPEHNSVMAFTRNVVGSMDYTPVTFTNSQHPHITSYGHELALSVVFESALQHLADRPGGYANLPDAAKWFLKEVPAAWDDTKFLDGFPGRDVMIARQTGDSWYIGGINSENKEKTKTISFDFLKAGQKYKLTLIADGEHDKMLSSRYLVVDNSSKVDVKLLRRGGFAASLKTLN</sequence>
<dbReference type="Pfam" id="PF10566">
    <property type="entry name" value="Glyco_hydro_97"/>
    <property type="match status" value="1"/>
</dbReference>